<protein>
    <submittedName>
        <fullName evidence="2">Uncharacterized protein</fullName>
    </submittedName>
</protein>
<evidence type="ECO:0000313" key="2">
    <source>
        <dbReference type="EMBL" id="SFR34844.1"/>
    </source>
</evidence>
<keyword evidence="3" id="KW-1185">Reference proteome</keyword>
<organism evidence="2 3">
    <name type="scientific">Halogeometricum limi</name>
    <dbReference type="NCBI Taxonomy" id="555875"/>
    <lineage>
        <taxon>Archaea</taxon>
        <taxon>Methanobacteriati</taxon>
        <taxon>Methanobacteriota</taxon>
        <taxon>Stenosarchaea group</taxon>
        <taxon>Halobacteria</taxon>
        <taxon>Halobacteriales</taxon>
        <taxon>Haloferacaceae</taxon>
        <taxon>Halogeometricum</taxon>
    </lineage>
</organism>
<dbReference type="RefSeq" id="WP_175501339.1">
    <property type="nucleotide sequence ID" value="NZ_FOYS01000001.1"/>
</dbReference>
<feature type="region of interest" description="Disordered" evidence="1">
    <location>
        <begin position="1"/>
        <end position="20"/>
    </location>
</feature>
<name>A0A1I6FY60_9EURY</name>
<evidence type="ECO:0000256" key="1">
    <source>
        <dbReference type="SAM" id="MobiDB-lite"/>
    </source>
</evidence>
<evidence type="ECO:0000313" key="3">
    <source>
        <dbReference type="Proteomes" id="UP000243250"/>
    </source>
</evidence>
<dbReference type="Proteomes" id="UP000243250">
    <property type="component" value="Unassembled WGS sequence"/>
</dbReference>
<dbReference type="EMBL" id="FOYS01000001">
    <property type="protein sequence ID" value="SFR34844.1"/>
    <property type="molecule type" value="Genomic_DNA"/>
</dbReference>
<dbReference type="OrthoDB" id="377073at2157"/>
<proteinExistence type="predicted"/>
<dbReference type="AlphaFoldDB" id="A0A1I6FY60"/>
<reference evidence="3" key="1">
    <citation type="submission" date="2016-10" db="EMBL/GenBank/DDBJ databases">
        <authorList>
            <person name="Varghese N."/>
            <person name="Submissions S."/>
        </authorList>
    </citation>
    <scope>NUCLEOTIDE SEQUENCE [LARGE SCALE GENOMIC DNA]</scope>
    <source>
        <strain evidence="3">CGMCC 1.8711</strain>
    </source>
</reference>
<accession>A0A1I6FY60</accession>
<gene>
    <name evidence="2" type="ORF">SAMN04488124_0525</name>
</gene>
<sequence length="55" mass="6256">MTECPNCGHALQEADPHDADGADYVCEECTRKWREDSVGDLQRVLQEPDGTDYRE</sequence>